<dbReference type="PANTHER" id="PTHR43547">
    <property type="entry name" value="TWO-COMPONENT HISTIDINE KINASE"/>
    <property type="match status" value="1"/>
</dbReference>
<feature type="transmembrane region" description="Helical" evidence="12">
    <location>
        <begin position="97"/>
        <end position="130"/>
    </location>
</feature>
<keyword evidence="6" id="KW-0808">Transferase</keyword>
<feature type="transmembrane region" description="Helical" evidence="12">
    <location>
        <begin position="69"/>
        <end position="90"/>
    </location>
</feature>
<evidence type="ECO:0000313" key="14">
    <source>
        <dbReference type="EMBL" id="PIP56067.1"/>
    </source>
</evidence>
<accession>A0A2H0BEH4</accession>
<evidence type="ECO:0000256" key="2">
    <source>
        <dbReference type="ARBA" id="ARBA00004236"/>
    </source>
</evidence>
<dbReference type="GO" id="GO:0005886">
    <property type="term" value="C:plasma membrane"/>
    <property type="evidence" value="ECO:0007669"/>
    <property type="project" value="UniProtKB-SubCell"/>
</dbReference>
<dbReference type="Pfam" id="PF02518">
    <property type="entry name" value="HATPase_c"/>
    <property type="match status" value="1"/>
</dbReference>
<dbReference type="InterPro" id="IPR004358">
    <property type="entry name" value="Sig_transdc_His_kin-like_C"/>
</dbReference>
<evidence type="ECO:0000256" key="6">
    <source>
        <dbReference type="ARBA" id="ARBA00022679"/>
    </source>
</evidence>
<dbReference type="InterPro" id="IPR005467">
    <property type="entry name" value="His_kinase_dom"/>
</dbReference>
<sequence length="417" mass="46305">MDESPIQHIADSVSLGWIRIPLKAIAAYVILYFELSTETTIGFFIALLISEMYEYLGENYVKKHPEKNAIVSQIIGQTNIVLTMLLLVFTELISSDVVLILFPIILSVSINTGLLGGVLAGILSAFIYVLAIRPELSDFEPMFKSAMFVLVGFLSGITAESNLLNQKYSKHLQSQMGINDRGKDLKQDFANIASHYLRTPLTSLKGYLEQLQQTSQTPDQKLLVNGITESTRQIELVNNTILKVVDFEADNTQLTLTETVLDELISEIVESFSIIAAKRGISIEYSPQEDTDTTMRIDETKLRTALVNLVDNAIIYSDDNSTVEIELKTQKRQTIISITDHGKGIQESDIESLFQPFLKLDVLNMTSEGMGLGLYFTKRIVDLHGGTIEASSTVGKGTTFTITLPEETARTFLEEIG</sequence>
<dbReference type="Gene3D" id="1.10.287.130">
    <property type="match status" value="1"/>
</dbReference>
<evidence type="ECO:0000256" key="5">
    <source>
        <dbReference type="ARBA" id="ARBA00022553"/>
    </source>
</evidence>
<evidence type="ECO:0000256" key="10">
    <source>
        <dbReference type="ARBA" id="ARBA00023012"/>
    </source>
</evidence>
<dbReference type="SMART" id="SM00388">
    <property type="entry name" value="HisKA"/>
    <property type="match status" value="1"/>
</dbReference>
<evidence type="ECO:0000313" key="15">
    <source>
        <dbReference type="Proteomes" id="UP000228495"/>
    </source>
</evidence>
<keyword evidence="12" id="KW-1133">Transmembrane helix</keyword>
<dbReference type="FunFam" id="3.30.565.10:FF:000023">
    <property type="entry name" value="PAS domain-containing sensor histidine kinase"/>
    <property type="match status" value="1"/>
</dbReference>
<evidence type="ECO:0000256" key="3">
    <source>
        <dbReference type="ARBA" id="ARBA00012438"/>
    </source>
</evidence>
<keyword evidence="10" id="KW-0902">Two-component regulatory system</keyword>
<keyword evidence="5" id="KW-0597">Phosphoprotein</keyword>
<name>A0A2H0BEH4_UNCKA</name>
<evidence type="ECO:0000259" key="13">
    <source>
        <dbReference type="PROSITE" id="PS50109"/>
    </source>
</evidence>
<keyword evidence="8" id="KW-0418">Kinase</keyword>
<dbReference type="InterPro" id="IPR036890">
    <property type="entry name" value="HATPase_C_sf"/>
</dbReference>
<gene>
    <name evidence="14" type="ORF">COX05_05065</name>
</gene>
<reference evidence="14 15" key="1">
    <citation type="submission" date="2017-09" db="EMBL/GenBank/DDBJ databases">
        <title>Depth-based differentiation of microbial function through sediment-hosted aquifers and enrichment of novel symbionts in the deep terrestrial subsurface.</title>
        <authorList>
            <person name="Probst A.J."/>
            <person name="Ladd B."/>
            <person name="Jarett J.K."/>
            <person name="Geller-Mcgrath D.E."/>
            <person name="Sieber C.M."/>
            <person name="Emerson J.B."/>
            <person name="Anantharaman K."/>
            <person name="Thomas B.C."/>
            <person name="Malmstrom R."/>
            <person name="Stieglmeier M."/>
            <person name="Klingl A."/>
            <person name="Woyke T."/>
            <person name="Ryan C.M."/>
            <person name="Banfield J.F."/>
        </authorList>
    </citation>
    <scope>NUCLEOTIDE SEQUENCE [LARGE SCALE GENOMIC DNA]</scope>
    <source>
        <strain evidence="14">CG22_combo_CG10-13_8_21_14_all_39_12</strain>
    </source>
</reference>
<dbReference type="Proteomes" id="UP000228495">
    <property type="component" value="Unassembled WGS sequence"/>
</dbReference>
<dbReference type="Pfam" id="PF00512">
    <property type="entry name" value="HisKA"/>
    <property type="match status" value="1"/>
</dbReference>
<protein>
    <recommendedName>
        <fullName evidence="3">histidine kinase</fullName>
        <ecNumber evidence="3">2.7.13.3</ecNumber>
    </recommendedName>
</protein>
<keyword evidence="9" id="KW-0067">ATP-binding</keyword>
<dbReference type="EMBL" id="PCSU01000091">
    <property type="protein sequence ID" value="PIP56067.1"/>
    <property type="molecule type" value="Genomic_DNA"/>
</dbReference>
<dbReference type="InterPro" id="IPR003661">
    <property type="entry name" value="HisK_dim/P_dom"/>
</dbReference>
<dbReference type="InterPro" id="IPR036097">
    <property type="entry name" value="HisK_dim/P_sf"/>
</dbReference>
<dbReference type="PROSITE" id="PS50109">
    <property type="entry name" value="HIS_KIN"/>
    <property type="match status" value="1"/>
</dbReference>
<comment type="catalytic activity">
    <reaction evidence="1">
        <text>ATP + protein L-histidine = ADP + protein N-phospho-L-histidine.</text>
        <dbReference type="EC" id="2.7.13.3"/>
    </reaction>
</comment>
<evidence type="ECO:0000256" key="8">
    <source>
        <dbReference type="ARBA" id="ARBA00022777"/>
    </source>
</evidence>
<feature type="transmembrane region" description="Helical" evidence="12">
    <location>
        <begin position="25"/>
        <end position="49"/>
    </location>
</feature>
<keyword evidence="12" id="KW-0812">Transmembrane</keyword>
<keyword evidence="4" id="KW-1003">Cell membrane</keyword>
<evidence type="ECO:0000256" key="4">
    <source>
        <dbReference type="ARBA" id="ARBA00022475"/>
    </source>
</evidence>
<feature type="transmembrane region" description="Helical" evidence="12">
    <location>
        <begin position="142"/>
        <end position="164"/>
    </location>
</feature>
<comment type="caution">
    <text evidence="14">The sequence shown here is derived from an EMBL/GenBank/DDBJ whole genome shotgun (WGS) entry which is preliminary data.</text>
</comment>
<feature type="domain" description="Histidine kinase" evidence="13">
    <location>
        <begin position="192"/>
        <end position="408"/>
    </location>
</feature>
<dbReference type="SUPFAM" id="SSF55874">
    <property type="entry name" value="ATPase domain of HSP90 chaperone/DNA topoisomerase II/histidine kinase"/>
    <property type="match status" value="1"/>
</dbReference>
<dbReference type="GO" id="GO:0000155">
    <property type="term" value="F:phosphorelay sensor kinase activity"/>
    <property type="evidence" value="ECO:0007669"/>
    <property type="project" value="InterPro"/>
</dbReference>
<comment type="subcellular location">
    <subcellularLocation>
        <location evidence="2">Cell membrane</location>
    </subcellularLocation>
</comment>
<dbReference type="AlphaFoldDB" id="A0A2H0BEH4"/>
<evidence type="ECO:0000256" key="11">
    <source>
        <dbReference type="ARBA" id="ARBA00023136"/>
    </source>
</evidence>
<evidence type="ECO:0000256" key="7">
    <source>
        <dbReference type="ARBA" id="ARBA00022741"/>
    </source>
</evidence>
<dbReference type="CDD" id="cd00075">
    <property type="entry name" value="HATPase"/>
    <property type="match status" value="1"/>
</dbReference>
<dbReference type="EC" id="2.7.13.3" evidence="3"/>
<dbReference type="Gene3D" id="3.30.565.10">
    <property type="entry name" value="Histidine kinase-like ATPase, C-terminal domain"/>
    <property type="match status" value="1"/>
</dbReference>
<dbReference type="CDD" id="cd00082">
    <property type="entry name" value="HisKA"/>
    <property type="match status" value="1"/>
</dbReference>
<evidence type="ECO:0000256" key="1">
    <source>
        <dbReference type="ARBA" id="ARBA00000085"/>
    </source>
</evidence>
<dbReference type="GO" id="GO:0005524">
    <property type="term" value="F:ATP binding"/>
    <property type="evidence" value="ECO:0007669"/>
    <property type="project" value="UniProtKB-KW"/>
</dbReference>
<evidence type="ECO:0000256" key="12">
    <source>
        <dbReference type="SAM" id="Phobius"/>
    </source>
</evidence>
<dbReference type="SMART" id="SM00387">
    <property type="entry name" value="HATPase_c"/>
    <property type="match status" value="1"/>
</dbReference>
<organism evidence="14 15">
    <name type="scientific">candidate division WWE3 bacterium CG22_combo_CG10-13_8_21_14_all_39_12</name>
    <dbReference type="NCBI Taxonomy" id="1975094"/>
    <lineage>
        <taxon>Bacteria</taxon>
        <taxon>Katanobacteria</taxon>
    </lineage>
</organism>
<dbReference type="InterPro" id="IPR003594">
    <property type="entry name" value="HATPase_dom"/>
</dbReference>
<evidence type="ECO:0000256" key="9">
    <source>
        <dbReference type="ARBA" id="ARBA00022840"/>
    </source>
</evidence>
<dbReference type="PRINTS" id="PR00344">
    <property type="entry name" value="BCTRLSENSOR"/>
</dbReference>
<dbReference type="PANTHER" id="PTHR43547:SF2">
    <property type="entry name" value="HYBRID SIGNAL TRANSDUCTION HISTIDINE KINASE C"/>
    <property type="match status" value="1"/>
</dbReference>
<keyword evidence="11 12" id="KW-0472">Membrane</keyword>
<dbReference type="SUPFAM" id="SSF47384">
    <property type="entry name" value="Homodimeric domain of signal transducing histidine kinase"/>
    <property type="match status" value="1"/>
</dbReference>
<proteinExistence type="predicted"/>
<keyword evidence="7" id="KW-0547">Nucleotide-binding</keyword>